<dbReference type="InterPro" id="IPR050583">
    <property type="entry name" value="Mycobacterial_A85_antigen"/>
</dbReference>
<dbReference type="EMBL" id="CP000885">
    <property type="protein sequence ID" value="ABX41847.1"/>
    <property type="molecule type" value="Genomic_DNA"/>
</dbReference>
<keyword evidence="3" id="KW-1185">Reference proteome</keyword>
<protein>
    <submittedName>
        <fullName evidence="2">Putative esterase</fullName>
    </submittedName>
</protein>
<proteinExistence type="predicted"/>
<dbReference type="PROSITE" id="PS51257">
    <property type="entry name" value="PROKAR_LIPOPROTEIN"/>
    <property type="match status" value="1"/>
</dbReference>
<dbReference type="RefSeq" id="WP_012199501.1">
    <property type="nucleotide sequence ID" value="NC_010001.1"/>
</dbReference>
<organism evidence="2 3">
    <name type="scientific">Lachnoclostridium phytofermentans (strain ATCC 700394 / DSM 18823 / ISDg)</name>
    <name type="common">Clostridium phytofermentans</name>
    <dbReference type="NCBI Taxonomy" id="357809"/>
    <lineage>
        <taxon>Bacteria</taxon>
        <taxon>Bacillati</taxon>
        <taxon>Bacillota</taxon>
        <taxon>Clostridia</taxon>
        <taxon>Lachnospirales</taxon>
        <taxon>Lachnospiraceae</taxon>
    </lineage>
</organism>
<dbReference type="eggNOG" id="COG0627">
    <property type="taxonomic scope" value="Bacteria"/>
</dbReference>
<dbReference type="InterPro" id="IPR029058">
    <property type="entry name" value="AB_hydrolase_fold"/>
</dbReference>
<dbReference type="PANTHER" id="PTHR48098">
    <property type="entry name" value="ENTEROCHELIN ESTERASE-RELATED"/>
    <property type="match status" value="1"/>
</dbReference>
<feature type="region of interest" description="Disordered" evidence="1">
    <location>
        <begin position="24"/>
        <end position="76"/>
    </location>
</feature>
<dbReference type="AlphaFoldDB" id="A9KPU8"/>
<dbReference type="KEGG" id="cpy:Cphy_1473"/>
<dbReference type="Proteomes" id="UP000000370">
    <property type="component" value="Chromosome"/>
</dbReference>
<evidence type="ECO:0000313" key="2">
    <source>
        <dbReference type="EMBL" id="ABX41847.1"/>
    </source>
</evidence>
<dbReference type="ESTHER" id="cloph-a9kpu8">
    <property type="family name" value="A85-Feruloyl-Esterase"/>
</dbReference>
<name>A9KPU8_LACP7</name>
<evidence type="ECO:0000256" key="1">
    <source>
        <dbReference type="SAM" id="MobiDB-lite"/>
    </source>
</evidence>
<dbReference type="STRING" id="357809.Cphy_1473"/>
<dbReference type="HOGENOM" id="CLU_037618_0_0_9"/>
<feature type="compositionally biased region" description="Basic and acidic residues" evidence="1">
    <location>
        <begin position="40"/>
        <end position="58"/>
    </location>
</feature>
<reference evidence="3" key="1">
    <citation type="submission" date="2007-11" db="EMBL/GenBank/DDBJ databases">
        <title>Complete genome sequence of Clostridium phytofermentans ISDg.</title>
        <authorList>
            <person name="Leschine S.B."/>
            <person name="Warnick T.A."/>
            <person name="Blanchard J.L."/>
            <person name="Schnell D.J."/>
            <person name="Petit E.L."/>
            <person name="LaTouf W.G."/>
            <person name="Copeland A."/>
            <person name="Lucas S."/>
            <person name="Lapidus A."/>
            <person name="Barry K."/>
            <person name="Glavina del Rio T."/>
            <person name="Dalin E."/>
            <person name="Tice H."/>
            <person name="Pitluck S."/>
            <person name="Kiss H."/>
            <person name="Brettin T."/>
            <person name="Bruce D."/>
            <person name="Detter J.C."/>
            <person name="Han C."/>
            <person name="Kuske C."/>
            <person name="Schmutz J."/>
            <person name="Larimer F."/>
            <person name="Land M."/>
            <person name="Hauser L."/>
            <person name="Kyrpides N."/>
            <person name="Kim E.A."/>
            <person name="Richardson P."/>
        </authorList>
    </citation>
    <scope>NUCLEOTIDE SEQUENCE [LARGE SCALE GENOMIC DNA]</scope>
    <source>
        <strain evidence="3">ATCC 700394 / DSM 18823 / ISDg</strain>
    </source>
</reference>
<accession>A9KPU8</accession>
<dbReference type="OrthoDB" id="9809277at2"/>
<evidence type="ECO:0000313" key="3">
    <source>
        <dbReference type="Proteomes" id="UP000000370"/>
    </source>
</evidence>
<dbReference type="InterPro" id="IPR000801">
    <property type="entry name" value="Esterase-like"/>
</dbReference>
<dbReference type="Gene3D" id="3.40.50.1820">
    <property type="entry name" value="alpha/beta hydrolase"/>
    <property type="match status" value="1"/>
</dbReference>
<dbReference type="SUPFAM" id="SSF53474">
    <property type="entry name" value="alpha/beta-Hydrolases"/>
    <property type="match status" value="1"/>
</dbReference>
<gene>
    <name evidence="2" type="ordered locus">Cphy_1473</name>
</gene>
<sequence>MKQFPKTIIIVAILIFGLTGCKNNSKAPEKEVSSVTLGNPEDKDNQENKDDPEVKNNQDVDQNTNQEANKETGQEEFELKEGTIESVTYNSKAIAENLIKENTEKKIHIYLPPSYNESEKEYPVVYFLHGFGDSAYAFIKLAQRGLDPIFSEDSSKEFIMVGVEGTNSAGGSYYVNSPVIGNWADYTTKEVVSYIDSNYRTLANAESRGICGFSMGGFGALNLAFLYPDVYGAVYSMSPGVVAKGDMDEVLDSWKRDSGFLRAYSYAFAYNTTPPYNTTPLRDGSKTDNALIERWESGYGNWKEKLDAYLALEKPLRAIGLCYGENDNYSWIPKGTKYLSDLLKEKNIEHTHFTFLGGHSFPGNVIGDHLLPFFQEALVWE</sequence>
<dbReference type="Pfam" id="PF00756">
    <property type="entry name" value="Esterase"/>
    <property type="match status" value="1"/>
</dbReference>